<dbReference type="EMBL" id="JAWWNJ010000023">
    <property type="protein sequence ID" value="KAK7033366.1"/>
    <property type="molecule type" value="Genomic_DNA"/>
</dbReference>
<organism evidence="3 4">
    <name type="scientific">Favolaschia claudopus</name>
    <dbReference type="NCBI Taxonomy" id="2862362"/>
    <lineage>
        <taxon>Eukaryota</taxon>
        <taxon>Fungi</taxon>
        <taxon>Dikarya</taxon>
        <taxon>Basidiomycota</taxon>
        <taxon>Agaricomycotina</taxon>
        <taxon>Agaricomycetes</taxon>
        <taxon>Agaricomycetidae</taxon>
        <taxon>Agaricales</taxon>
        <taxon>Marasmiineae</taxon>
        <taxon>Mycenaceae</taxon>
        <taxon>Favolaschia</taxon>
    </lineage>
</organism>
<gene>
    <name evidence="3" type="ORF">R3P38DRAFT_3313383</name>
</gene>
<comment type="caution">
    <text evidence="3">The sequence shown here is derived from an EMBL/GenBank/DDBJ whole genome shotgun (WGS) entry which is preliminary data.</text>
</comment>
<feature type="region of interest" description="Disordered" evidence="2">
    <location>
        <begin position="233"/>
        <end position="253"/>
    </location>
</feature>
<evidence type="ECO:0000313" key="4">
    <source>
        <dbReference type="Proteomes" id="UP001362999"/>
    </source>
</evidence>
<feature type="compositionally biased region" description="Basic and acidic residues" evidence="2">
    <location>
        <begin position="240"/>
        <end position="253"/>
    </location>
</feature>
<feature type="coiled-coil region" evidence="1">
    <location>
        <begin position="1008"/>
        <end position="1069"/>
    </location>
</feature>
<reference evidence="3 4" key="1">
    <citation type="journal article" date="2024" name="J Genomics">
        <title>Draft genome sequencing and assembly of Favolaschia claudopus CIRM-BRFM 2984 isolated from oak limbs.</title>
        <authorList>
            <person name="Navarro D."/>
            <person name="Drula E."/>
            <person name="Chaduli D."/>
            <person name="Cazenave R."/>
            <person name="Ahrendt S."/>
            <person name="Wang J."/>
            <person name="Lipzen A."/>
            <person name="Daum C."/>
            <person name="Barry K."/>
            <person name="Grigoriev I.V."/>
            <person name="Favel A."/>
            <person name="Rosso M.N."/>
            <person name="Martin F."/>
        </authorList>
    </citation>
    <scope>NUCLEOTIDE SEQUENCE [LARGE SCALE GENOMIC DNA]</scope>
    <source>
        <strain evidence="3 4">CIRM-BRFM 2984</strain>
    </source>
</reference>
<accession>A0AAW0C435</accession>
<protein>
    <submittedName>
        <fullName evidence="3">Uncharacterized protein</fullName>
    </submittedName>
</protein>
<sequence>MFPTAADLPLSEIKAYRAFAFPDALSNPAHNPYFSVEDAPTWITSQGFQLYLEHSSNSLPTGSDPNDFPTRVLKAYRNYVVYFTLILAEEYHNHPFFGLENSDAWINPVPFQLYAQDSADAPAWRGRARSVSSVAPSRAASLLSITHSRLSRSSSRAAIVPTSRSQSPASFRASASNVSSRATSQDSIRETDYSSRSSSAMDIIEISSDSEPELPPAPKIEDVSQHPIIPVSTSVTASTSREKGKARKETESKVEEITITRQCKVHEIIHMTTVPSTFSIPRSPTAILLDISSSAHLLRRGNGKKMQGSIIFGIWIRIAHNHKQNMEAWSTGSGGHKKGDVDVHGFTTNLKEKFNCRRVDLTCKGVDICEFLDPDLFAGHERYEPDEEQMQFLWNHELEQNEAEAASHIGIMARFYTRIQKSKCRIECDGVPVLVPLSKGPSKYGKKHFVGCSKYRPSERGQHRYAALAANHNEVVLQFLIENGGVLPADDANTGNENTRCSLTVHPRVGLRDCRMWSFSHIINNKIEPAKILHRLCPSRLIIFVPVDPVPPALQHKVMVVVEKPHNHPMHPKHKPNTEDKLKLHTAMQASGINGLTVQKLLNASSTSAVYGGKRVADESPAYADTQKVRKAISAQKKIEHPRGMGWDGLLYYLNTREIKLATAERYIHTAMNKNGFKLVVTMHPQIAVLIHRVRYLGIDYTFKRVDGVMDEWEVGGFVDRYNQRLTLASLYCDKQNTDAFTQLFTEFFHVIRHISGEAFKLAPFYPDAKCRVVILDGEIPQALGLGSFLVEYNDPAISGIRTREPTELLRYCLKICSVHFERHIDELPDHIPKSVIQKLKSIMGLSTRAEIDEWKTDVDRLGETYVEIKNWKDQKDRNSFLYSAINKFESKIAPADYDTTPNQSNLIETAHAARNAETGIHLPILEAILKAQERDNIKVQELALIDRNGVMPRRWNGAAGREKHAAQRRLWAARKTATRNDQLTSYDALKQELAEGNEENKTSLGRQKDLEAEIKALQADIQVDKHRSDFKERINALRGDIEAEKSERREWVIRRQELNKELERLRKGGLAGVRINGRRPDRPEGEEMSIEAPSPMVDSMPDEDFGLGIGAGTVGNSDVFALKDSTSSPPFLHEGKFESAAQKSGKFNSSSPEHGQPNLM</sequence>
<keyword evidence="4" id="KW-1185">Reference proteome</keyword>
<evidence type="ECO:0000256" key="2">
    <source>
        <dbReference type="SAM" id="MobiDB-lite"/>
    </source>
</evidence>
<name>A0AAW0C435_9AGAR</name>
<feature type="region of interest" description="Disordered" evidence="2">
    <location>
        <begin position="1117"/>
        <end position="1161"/>
    </location>
</feature>
<feature type="compositionally biased region" description="Polar residues" evidence="2">
    <location>
        <begin position="162"/>
        <end position="186"/>
    </location>
</feature>
<evidence type="ECO:0000313" key="3">
    <source>
        <dbReference type="EMBL" id="KAK7033366.1"/>
    </source>
</evidence>
<feature type="region of interest" description="Disordered" evidence="2">
    <location>
        <begin position="1075"/>
        <end position="1099"/>
    </location>
</feature>
<dbReference type="Proteomes" id="UP001362999">
    <property type="component" value="Unassembled WGS sequence"/>
</dbReference>
<feature type="region of interest" description="Disordered" evidence="2">
    <location>
        <begin position="154"/>
        <end position="200"/>
    </location>
</feature>
<feature type="compositionally biased region" description="Polar residues" evidence="2">
    <location>
        <begin position="1142"/>
        <end position="1161"/>
    </location>
</feature>
<keyword evidence="1" id="KW-0175">Coiled coil</keyword>
<proteinExistence type="predicted"/>
<dbReference type="AlphaFoldDB" id="A0AAW0C435"/>
<evidence type="ECO:0000256" key="1">
    <source>
        <dbReference type="SAM" id="Coils"/>
    </source>
</evidence>